<name>A0A8H3IKW7_9LECA</name>
<keyword evidence="13" id="KW-1185">Reference proteome</keyword>
<feature type="transmembrane region" description="Helical" evidence="11">
    <location>
        <begin position="370"/>
        <end position="388"/>
    </location>
</feature>
<dbReference type="InterPro" id="IPR019009">
    <property type="entry name" value="SRP_receptor_beta_su"/>
</dbReference>
<keyword evidence="9 11" id="KW-0472">Membrane</keyword>
<comment type="similarity">
    <text evidence="2">Belongs to the SRP receptor beta subunit family.</text>
</comment>
<evidence type="ECO:0000256" key="2">
    <source>
        <dbReference type="ARBA" id="ARBA00005619"/>
    </source>
</evidence>
<dbReference type="AlphaFoldDB" id="A0A8H3IKW7"/>
<comment type="subcellular location">
    <subcellularLocation>
        <location evidence="1">Endoplasmic reticulum membrane</location>
        <topology evidence="1">Single-pass membrane protein</topology>
    </subcellularLocation>
</comment>
<protein>
    <recommendedName>
        <fullName evidence="3">Signal recognition particle receptor subunit beta</fullName>
    </recommendedName>
</protein>
<evidence type="ECO:0000313" key="13">
    <source>
        <dbReference type="Proteomes" id="UP000664534"/>
    </source>
</evidence>
<evidence type="ECO:0000256" key="9">
    <source>
        <dbReference type="ARBA" id="ARBA00023136"/>
    </source>
</evidence>
<evidence type="ECO:0000256" key="3">
    <source>
        <dbReference type="ARBA" id="ARBA00020256"/>
    </source>
</evidence>
<dbReference type="Proteomes" id="UP000664534">
    <property type="component" value="Unassembled WGS sequence"/>
</dbReference>
<evidence type="ECO:0000256" key="10">
    <source>
        <dbReference type="ARBA" id="ARBA00023170"/>
    </source>
</evidence>
<keyword evidence="10" id="KW-0675">Receptor</keyword>
<evidence type="ECO:0000313" key="12">
    <source>
        <dbReference type="EMBL" id="CAF9917409.1"/>
    </source>
</evidence>
<sequence length="599" mass="65749">MSWTDSQSWASSLMGPTPLAIGVAVLLVLSIPLFLHLVIYRSTSSTTLPSFLLVGPSGAGKTTLLTLFERGQHAETRTSQAPLVVEVSLPVSTKAASSRYRSVNDPSNQFHKKFLLADTPGHGKLRHHAFDSVIKPQNLKGIIFMVDAADISVWHSDTGNDPLRQAAEYLHDMLLLLQKRFTSSKTSKAPKELPVLIAANKLDLFTALPAPLVKTALESEISNVRSSRTKGLLDSGIGMNELDIGEEKDWLGDGGDGKFEFSQMDEVNVAVSVAGGNVLGADGPDSKELGLGLSWVLAPFFSTVVHTAREAPRTSIGLRRDLDSGDVSGVSFWRAPAARAIALPLGKIFTQAPPRTTAPVRRHATGITNMFSDILGLILYLPLLILAYPHGHRHTSSPISAIVQPYNPPHNVINAPTGDSLNRTVCFCASPNWALDQNYGFYYRIEYYNVHLNRTYTLEPACQSSISVNVEDKYDPNENSVLQNECLRSHFHDPVKYCTGKDTAENVFCYTLAGGADYDTWAFNGQHRTGLPLEPEWNYSPQVVEEVCEESCNEHAGGMGMLKEDALEALKEHYNFVGERLWSSIVFYPSIPDMCKDCK</sequence>
<keyword evidence="6" id="KW-0256">Endoplasmic reticulum</keyword>
<gene>
    <name evidence="12" type="ORF">IMSHALPRED_003567</name>
</gene>
<keyword evidence="7 11" id="KW-1133">Transmembrane helix</keyword>
<keyword evidence="5" id="KW-0547">Nucleotide-binding</keyword>
<evidence type="ECO:0000256" key="11">
    <source>
        <dbReference type="SAM" id="Phobius"/>
    </source>
</evidence>
<dbReference type="EMBL" id="CAJPDT010000018">
    <property type="protein sequence ID" value="CAF9917409.1"/>
    <property type="molecule type" value="Genomic_DNA"/>
</dbReference>
<keyword evidence="4 11" id="KW-0812">Transmembrane</keyword>
<accession>A0A8H3IKW7</accession>
<reference evidence="12" key="1">
    <citation type="submission" date="2021-03" db="EMBL/GenBank/DDBJ databases">
        <authorList>
            <person name="Tagirdzhanova G."/>
        </authorList>
    </citation>
    <scope>NUCLEOTIDE SEQUENCE</scope>
</reference>
<dbReference type="GO" id="GO:0005789">
    <property type="term" value="C:endoplasmic reticulum membrane"/>
    <property type="evidence" value="ECO:0007669"/>
    <property type="project" value="UniProtKB-SubCell"/>
</dbReference>
<feature type="transmembrane region" description="Helical" evidence="11">
    <location>
        <begin position="20"/>
        <end position="40"/>
    </location>
</feature>
<evidence type="ECO:0000256" key="1">
    <source>
        <dbReference type="ARBA" id="ARBA00004389"/>
    </source>
</evidence>
<dbReference type="GO" id="GO:0005525">
    <property type="term" value="F:GTP binding"/>
    <property type="evidence" value="ECO:0007669"/>
    <property type="project" value="UniProtKB-KW"/>
</dbReference>
<proteinExistence type="inferred from homology"/>
<dbReference type="SUPFAM" id="SSF52540">
    <property type="entry name" value="P-loop containing nucleoside triphosphate hydrolases"/>
    <property type="match status" value="1"/>
</dbReference>
<evidence type="ECO:0000256" key="5">
    <source>
        <dbReference type="ARBA" id="ARBA00022741"/>
    </source>
</evidence>
<organism evidence="12 13">
    <name type="scientific">Imshaugia aleurites</name>
    <dbReference type="NCBI Taxonomy" id="172621"/>
    <lineage>
        <taxon>Eukaryota</taxon>
        <taxon>Fungi</taxon>
        <taxon>Dikarya</taxon>
        <taxon>Ascomycota</taxon>
        <taxon>Pezizomycotina</taxon>
        <taxon>Lecanoromycetes</taxon>
        <taxon>OSLEUM clade</taxon>
        <taxon>Lecanoromycetidae</taxon>
        <taxon>Lecanorales</taxon>
        <taxon>Lecanorineae</taxon>
        <taxon>Parmeliaceae</taxon>
        <taxon>Imshaugia</taxon>
    </lineage>
</organism>
<dbReference type="InterPro" id="IPR027417">
    <property type="entry name" value="P-loop_NTPase"/>
</dbReference>
<evidence type="ECO:0000256" key="7">
    <source>
        <dbReference type="ARBA" id="ARBA00022989"/>
    </source>
</evidence>
<dbReference type="Pfam" id="PF09439">
    <property type="entry name" value="SRPRB"/>
    <property type="match status" value="1"/>
</dbReference>
<evidence type="ECO:0000256" key="8">
    <source>
        <dbReference type="ARBA" id="ARBA00023134"/>
    </source>
</evidence>
<evidence type="ECO:0000256" key="4">
    <source>
        <dbReference type="ARBA" id="ARBA00022692"/>
    </source>
</evidence>
<comment type="caution">
    <text evidence="12">The sequence shown here is derived from an EMBL/GenBank/DDBJ whole genome shotgun (WGS) entry which is preliminary data.</text>
</comment>
<evidence type="ECO:0000256" key="6">
    <source>
        <dbReference type="ARBA" id="ARBA00022824"/>
    </source>
</evidence>
<dbReference type="OrthoDB" id="41266at2759"/>
<keyword evidence="8" id="KW-0342">GTP-binding</keyword>
<dbReference type="Gene3D" id="3.40.50.300">
    <property type="entry name" value="P-loop containing nucleotide triphosphate hydrolases"/>
    <property type="match status" value="1"/>
</dbReference>